<dbReference type="InterPro" id="IPR050704">
    <property type="entry name" value="Peptidase_C85-like"/>
</dbReference>
<dbReference type="InterPro" id="IPR003323">
    <property type="entry name" value="OTU_dom"/>
</dbReference>
<dbReference type="PANTHER" id="PTHR12419:SF7">
    <property type="entry name" value="OTU DOMAIN-CONTAINING PROTEIN 3"/>
    <property type="match status" value="1"/>
</dbReference>
<evidence type="ECO:0000259" key="2">
    <source>
        <dbReference type="PROSITE" id="PS50802"/>
    </source>
</evidence>
<evidence type="ECO:0000313" key="4">
    <source>
        <dbReference type="Proteomes" id="UP001620645"/>
    </source>
</evidence>
<accession>A0ABD2IFI5</accession>
<keyword evidence="4" id="KW-1185">Reference proteome</keyword>
<proteinExistence type="predicted"/>
<feature type="domain" description="OTU" evidence="2">
    <location>
        <begin position="150"/>
        <end position="303"/>
    </location>
</feature>
<evidence type="ECO:0000313" key="3">
    <source>
        <dbReference type="EMBL" id="KAL3076610.1"/>
    </source>
</evidence>
<dbReference type="EMBL" id="JBICCN010000332">
    <property type="protein sequence ID" value="KAL3076610.1"/>
    <property type="molecule type" value="Genomic_DNA"/>
</dbReference>
<dbReference type="Gene3D" id="3.90.70.80">
    <property type="match status" value="1"/>
</dbReference>
<gene>
    <name evidence="3" type="ORF">niasHS_011751</name>
</gene>
<dbReference type="Proteomes" id="UP001620645">
    <property type="component" value="Unassembled WGS sequence"/>
</dbReference>
<feature type="region of interest" description="Disordered" evidence="1">
    <location>
        <begin position="1"/>
        <end position="22"/>
    </location>
</feature>
<comment type="caution">
    <text evidence="3">The sequence shown here is derived from an EMBL/GenBank/DDBJ whole genome shotgun (WGS) entry which is preliminary data.</text>
</comment>
<dbReference type="Pfam" id="PF02338">
    <property type="entry name" value="OTU"/>
    <property type="match status" value="1"/>
</dbReference>
<evidence type="ECO:0000256" key="1">
    <source>
        <dbReference type="SAM" id="MobiDB-lite"/>
    </source>
</evidence>
<dbReference type="PROSITE" id="PS50802">
    <property type="entry name" value="OTU"/>
    <property type="match status" value="1"/>
</dbReference>
<name>A0ABD2IFI5_HETSC</name>
<organism evidence="3 4">
    <name type="scientific">Heterodera schachtii</name>
    <name type="common">Sugarbeet cyst nematode worm</name>
    <name type="synonym">Tylenchus schachtii</name>
    <dbReference type="NCBI Taxonomy" id="97005"/>
    <lineage>
        <taxon>Eukaryota</taxon>
        <taxon>Metazoa</taxon>
        <taxon>Ecdysozoa</taxon>
        <taxon>Nematoda</taxon>
        <taxon>Chromadorea</taxon>
        <taxon>Rhabditida</taxon>
        <taxon>Tylenchina</taxon>
        <taxon>Tylenchomorpha</taxon>
        <taxon>Tylenchoidea</taxon>
        <taxon>Heteroderidae</taxon>
        <taxon>Heteroderinae</taxon>
        <taxon>Heterodera</taxon>
    </lineage>
</organism>
<dbReference type="AlphaFoldDB" id="A0ABD2IFI5"/>
<sequence length="311" mass="36114">MNDSGTKTKKDARLDERKRNSFEIHTVNSKKPKESAKLNQDEIVIEPSEEIVLEPNEEIIIEKEGKILLEHEEVVIQGDEIIITEKEIIVSESGESLPKSKGHKGMKFLFNPPTDCERYNFCEAWDYICEEPEKDFLAPFEFETINYGPGIVQPIEGDGNCGFRSISWALTGSEVNHDEIRKDLMEYLEETLYQYSLEPIGNDWWQMFFDRVEDARKHIEIKKSPARSAAENDKWMSEPDMFIAAKMFKINVISYKPADNPDHIWQIFTPQMQNSLLNPIQDLEAPSIFIYNQLGHFEVIIQPERLSHKND</sequence>
<protein>
    <recommendedName>
        <fullName evidence="2">OTU domain-containing protein</fullName>
    </recommendedName>
</protein>
<reference evidence="3 4" key="1">
    <citation type="submission" date="2024-10" db="EMBL/GenBank/DDBJ databases">
        <authorList>
            <person name="Kim D."/>
        </authorList>
    </citation>
    <scope>NUCLEOTIDE SEQUENCE [LARGE SCALE GENOMIC DNA]</scope>
    <source>
        <strain evidence="3">Taebaek</strain>
    </source>
</reference>
<dbReference type="PANTHER" id="PTHR12419">
    <property type="entry name" value="OTU DOMAIN CONTAINING PROTEIN"/>
    <property type="match status" value="1"/>
</dbReference>